<evidence type="ECO:0000256" key="1">
    <source>
        <dbReference type="SAM" id="MobiDB-lite"/>
    </source>
</evidence>
<dbReference type="RefSeq" id="WP_190476741.1">
    <property type="nucleotide sequence ID" value="NZ_JACJSG010000039.1"/>
</dbReference>
<comment type="caution">
    <text evidence="2">The sequence shown here is derived from an EMBL/GenBank/DDBJ whole genome shotgun (WGS) entry which is preliminary data.</text>
</comment>
<accession>A0ABR8DAQ8</accession>
<dbReference type="Proteomes" id="UP000661112">
    <property type="component" value="Unassembled WGS sequence"/>
</dbReference>
<organism evidence="2 3">
    <name type="scientific">Anabaena azotica FACHB-119</name>
    <dbReference type="NCBI Taxonomy" id="947527"/>
    <lineage>
        <taxon>Bacteria</taxon>
        <taxon>Bacillati</taxon>
        <taxon>Cyanobacteriota</taxon>
        <taxon>Cyanophyceae</taxon>
        <taxon>Nostocales</taxon>
        <taxon>Nostocaceae</taxon>
        <taxon>Anabaena</taxon>
        <taxon>Anabaena azotica</taxon>
    </lineage>
</organism>
<keyword evidence="3" id="KW-1185">Reference proteome</keyword>
<name>A0ABR8DAQ8_9NOST</name>
<sequence length="80" mass="8998">MLKVDSSNIRCIIGRQFRAVVRGSEGFLSGDRPKQGKLIASKRHSDISTRNKSSSLKGSCQDGDHRFILSIRQRNHSDRT</sequence>
<evidence type="ECO:0000313" key="3">
    <source>
        <dbReference type="Proteomes" id="UP000661112"/>
    </source>
</evidence>
<evidence type="ECO:0000313" key="2">
    <source>
        <dbReference type="EMBL" id="MBD2503719.1"/>
    </source>
</evidence>
<protein>
    <submittedName>
        <fullName evidence="2">Uncharacterized protein</fullName>
    </submittedName>
</protein>
<feature type="region of interest" description="Disordered" evidence="1">
    <location>
        <begin position="31"/>
        <end position="62"/>
    </location>
</feature>
<dbReference type="EMBL" id="JACJSG010000039">
    <property type="protein sequence ID" value="MBD2503719.1"/>
    <property type="molecule type" value="Genomic_DNA"/>
</dbReference>
<reference evidence="2 3" key="1">
    <citation type="journal article" date="2020" name="ISME J.">
        <title>Comparative genomics reveals insights into cyanobacterial evolution and habitat adaptation.</title>
        <authorList>
            <person name="Chen M.Y."/>
            <person name="Teng W.K."/>
            <person name="Zhao L."/>
            <person name="Hu C.X."/>
            <person name="Zhou Y.K."/>
            <person name="Han B.P."/>
            <person name="Song L.R."/>
            <person name="Shu W.S."/>
        </authorList>
    </citation>
    <scope>NUCLEOTIDE SEQUENCE [LARGE SCALE GENOMIC DNA]</scope>
    <source>
        <strain evidence="2 3">FACHB-119</strain>
    </source>
</reference>
<proteinExistence type="predicted"/>
<gene>
    <name evidence="2" type="ORF">H6G83_24435</name>
</gene>